<dbReference type="EMBL" id="BMWG01000005">
    <property type="protein sequence ID" value="GGZ29584.1"/>
    <property type="molecule type" value="Genomic_DNA"/>
</dbReference>
<comment type="caution">
    <text evidence="2">The sequence shown here is derived from an EMBL/GenBank/DDBJ whole genome shotgun (WGS) entry which is preliminary data.</text>
</comment>
<keyword evidence="3" id="KW-1185">Reference proteome</keyword>
<reference evidence="2" key="2">
    <citation type="submission" date="2020-09" db="EMBL/GenBank/DDBJ databases">
        <authorList>
            <person name="Sun Q."/>
            <person name="Ohkuma M."/>
        </authorList>
    </citation>
    <scope>NUCLEOTIDE SEQUENCE</scope>
    <source>
        <strain evidence="2">JCM 4988</strain>
    </source>
</reference>
<reference evidence="2" key="1">
    <citation type="journal article" date="2014" name="Int. J. Syst. Evol. Microbiol.">
        <title>Complete genome sequence of Corynebacterium casei LMG S-19264T (=DSM 44701T), isolated from a smear-ripened cheese.</title>
        <authorList>
            <consortium name="US DOE Joint Genome Institute (JGI-PGF)"/>
            <person name="Walter F."/>
            <person name="Albersmeier A."/>
            <person name="Kalinowski J."/>
            <person name="Ruckert C."/>
        </authorList>
    </citation>
    <scope>NUCLEOTIDE SEQUENCE</scope>
    <source>
        <strain evidence="2">JCM 4988</strain>
    </source>
</reference>
<proteinExistence type="predicted"/>
<evidence type="ECO:0000313" key="2">
    <source>
        <dbReference type="EMBL" id="GGZ29584.1"/>
    </source>
</evidence>
<feature type="region of interest" description="Disordered" evidence="1">
    <location>
        <begin position="42"/>
        <end position="138"/>
    </location>
</feature>
<dbReference type="RefSeq" id="WP_190122951.1">
    <property type="nucleotide sequence ID" value="NZ_BMWG01000005.1"/>
</dbReference>
<sequence length="138" mass="14161">MRQRVRPLISASLPPLLLGVWAVFLVLAGSAPAAATGAVASASSVAPVVPNRTDAPSRAASLRAEVRRAPSATVQEVLPADPGSRPPLVSETPGAPAPFAYRPPPGGRESAGPRQERAPPRPVHSPRHTRAPPSPTSS</sequence>
<evidence type="ECO:0000313" key="3">
    <source>
        <dbReference type="Proteomes" id="UP000630936"/>
    </source>
</evidence>
<name>A0A918URN8_9ACTN</name>
<dbReference type="Proteomes" id="UP000630936">
    <property type="component" value="Unassembled WGS sequence"/>
</dbReference>
<protein>
    <submittedName>
        <fullName evidence="2">Uncharacterized protein</fullName>
    </submittedName>
</protein>
<gene>
    <name evidence="2" type="ORF">GCM10010387_23710</name>
</gene>
<organism evidence="2 3">
    <name type="scientific">Streptomyces inusitatus</name>
    <dbReference type="NCBI Taxonomy" id="68221"/>
    <lineage>
        <taxon>Bacteria</taxon>
        <taxon>Bacillati</taxon>
        <taxon>Actinomycetota</taxon>
        <taxon>Actinomycetes</taxon>
        <taxon>Kitasatosporales</taxon>
        <taxon>Streptomycetaceae</taxon>
        <taxon>Streptomyces</taxon>
    </lineage>
</organism>
<dbReference type="AlphaFoldDB" id="A0A918URN8"/>
<accession>A0A918URN8</accession>
<evidence type="ECO:0000256" key="1">
    <source>
        <dbReference type="SAM" id="MobiDB-lite"/>
    </source>
</evidence>